<evidence type="ECO:0000256" key="3">
    <source>
        <dbReference type="ARBA" id="ARBA00022692"/>
    </source>
</evidence>
<dbReference type="PANTHER" id="PTHR34478:SF2">
    <property type="entry name" value="MEMBRANE PROTEIN"/>
    <property type="match status" value="1"/>
</dbReference>
<feature type="transmembrane region" description="Helical" evidence="6">
    <location>
        <begin position="7"/>
        <end position="26"/>
    </location>
</feature>
<keyword evidence="4 6" id="KW-1133">Transmembrane helix</keyword>
<gene>
    <name evidence="7" type="ORF">IAB04_05390</name>
</gene>
<dbReference type="GO" id="GO:0016020">
    <property type="term" value="C:membrane"/>
    <property type="evidence" value="ECO:0007669"/>
    <property type="project" value="UniProtKB-SubCell"/>
</dbReference>
<comment type="subcellular location">
    <subcellularLocation>
        <location evidence="1">Membrane</location>
        <topology evidence="1">Single-pass membrane protein</topology>
    </subcellularLocation>
</comment>
<sequence>MKKGTKIGLIVLAAVVIVAVMIGTAYNGLVKKDEQVNTAYANIESQLQRRNDLIPNLVETVKGYAAHETEVFTAVTEARERMMAAQGPDAVAEADGELTQALGRLIAVAESYPELQANENFLSLQDELAGTENRINTARMDYNAAVQTYNASIRSFPTNILAGIFGFERREQFQAQEGAQEVPAVDFGGDAE</sequence>
<reference evidence="7" key="1">
    <citation type="submission" date="2020-10" db="EMBL/GenBank/DDBJ databases">
        <authorList>
            <person name="Gilroy R."/>
        </authorList>
    </citation>
    <scope>NUCLEOTIDE SEQUENCE</scope>
    <source>
        <strain evidence="7">ChiSjej4B22-9803</strain>
    </source>
</reference>
<comment type="similarity">
    <text evidence="2">Belongs to the LemA family.</text>
</comment>
<proteinExistence type="inferred from homology"/>
<dbReference type="SUPFAM" id="SSF140478">
    <property type="entry name" value="LemA-like"/>
    <property type="match status" value="1"/>
</dbReference>
<accession>A0A9D1LVK9</accession>
<dbReference type="EMBL" id="DVND01000141">
    <property type="protein sequence ID" value="HIU48777.1"/>
    <property type="molecule type" value="Genomic_DNA"/>
</dbReference>
<organism evidence="7 8">
    <name type="scientific">Candidatus Avimonoglobus intestinipullorum</name>
    <dbReference type="NCBI Taxonomy" id="2840699"/>
    <lineage>
        <taxon>Bacteria</taxon>
        <taxon>Bacillati</taxon>
        <taxon>Bacillota</taxon>
        <taxon>Clostridia</taxon>
        <taxon>Eubacteriales</taxon>
        <taxon>Candidatus Avimonoglobus</taxon>
    </lineage>
</organism>
<dbReference type="PANTHER" id="PTHR34478">
    <property type="entry name" value="PROTEIN LEMA"/>
    <property type="match status" value="1"/>
</dbReference>
<protein>
    <submittedName>
        <fullName evidence="7">LemA family protein</fullName>
    </submittedName>
</protein>
<evidence type="ECO:0000313" key="8">
    <source>
        <dbReference type="Proteomes" id="UP000824111"/>
    </source>
</evidence>
<keyword evidence="5 6" id="KW-0472">Membrane</keyword>
<dbReference type="Proteomes" id="UP000824111">
    <property type="component" value="Unassembled WGS sequence"/>
</dbReference>
<dbReference type="Pfam" id="PF04011">
    <property type="entry name" value="LemA"/>
    <property type="match status" value="1"/>
</dbReference>
<evidence type="ECO:0000256" key="6">
    <source>
        <dbReference type="SAM" id="Phobius"/>
    </source>
</evidence>
<evidence type="ECO:0000256" key="5">
    <source>
        <dbReference type="ARBA" id="ARBA00023136"/>
    </source>
</evidence>
<keyword evidence="3 6" id="KW-0812">Transmembrane</keyword>
<evidence type="ECO:0000256" key="2">
    <source>
        <dbReference type="ARBA" id="ARBA00008854"/>
    </source>
</evidence>
<evidence type="ECO:0000313" key="7">
    <source>
        <dbReference type="EMBL" id="HIU48777.1"/>
    </source>
</evidence>
<comment type="caution">
    <text evidence="7">The sequence shown here is derived from an EMBL/GenBank/DDBJ whole genome shotgun (WGS) entry which is preliminary data.</text>
</comment>
<dbReference type="AlphaFoldDB" id="A0A9D1LVK9"/>
<dbReference type="InterPro" id="IPR007156">
    <property type="entry name" value="MamQ_LemA"/>
</dbReference>
<evidence type="ECO:0000256" key="1">
    <source>
        <dbReference type="ARBA" id="ARBA00004167"/>
    </source>
</evidence>
<dbReference type="Gene3D" id="1.20.1440.20">
    <property type="entry name" value="LemA-like domain"/>
    <property type="match status" value="1"/>
</dbReference>
<name>A0A9D1LVK9_9FIRM</name>
<evidence type="ECO:0000256" key="4">
    <source>
        <dbReference type="ARBA" id="ARBA00022989"/>
    </source>
</evidence>
<dbReference type="InterPro" id="IPR023353">
    <property type="entry name" value="LemA-like_dom_sf"/>
</dbReference>
<reference evidence="7" key="2">
    <citation type="journal article" date="2021" name="PeerJ">
        <title>Extensive microbial diversity within the chicken gut microbiome revealed by metagenomics and culture.</title>
        <authorList>
            <person name="Gilroy R."/>
            <person name="Ravi A."/>
            <person name="Getino M."/>
            <person name="Pursley I."/>
            <person name="Horton D.L."/>
            <person name="Alikhan N.F."/>
            <person name="Baker D."/>
            <person name="Gharbi K."/>
            <person name="Hall N."/>
            <person name="Watson M."/>
            <person name="Adriaenssens E.M."/>
            <person name="Foster-Nyarko E."/>
            <person name="Jarju S."/>
            <person name="Secka A."/>
            <person name="Antonio M."/>
            <person name="Oren A."/>
            <person name="Chaudhuri R.R."/>
            <person name="La Ragione R."/>
            <person name="Hildebrand F."/>
            <person name="Pallen M.J."/>
        </authorList>
    </citation>
    <scope>NUCLEOTIDE SEQUENCE</scope>
    <source>
        <strain evidence="7">ChiSjej4B22-9803</strain>
    </source>
</reference>